<dbReference type="InterPro" id="IPR013424">
    <property type="entry name" value="Ice-binding_C"/>
</dbReference>
<feature type="chain" id="PRO_5034515669" evidence="4">
    <location>
        <begin position="25"/>
        <end position="270"/>
    </location>
</feature>
<evidence type="ECO:0000313" key="6">
    <source>
        <dbReference type="EMBL" id="QYM79699.1"/>
    </source>
</evidence>
<dbReference type="InterPro" id="IPR013320">
    <property type="entry name" value="ConA-like_dom_sf"/>
</dbReference>
<keyword evidence="1 4" id="KW-0732">Signal</keyword>
<dbReference type="InterPro" id="IPR006558">
    <property type="entry name" value="LamG-like"/>
</dbReference>
<feature type="signal peptide" evidence="4">
    <location>
        <begin position="1"/>
        <end position="24"/>
    </location>
</feature>
<keyword evidence="7" id="KW-1185">Reference proteome</keyword>
<sequence>MLPASLRCLVRLIPVAVVMSFATAALSAQTTVRLFRGGEADSAAANAVTLNATAVDSAGLNDASKIGTGGTYTSATAAPGSSLAYDFASTASYQESVITSLNASQSFAMELWFKVPSLTGGSQVLFYNGDTASSGLGLYLNNGSLAVLRGGISVDNFATVTDSAWHYAAFVYDADAQSLDAYFDNQKTVIGSSATSFNFLSGYLSLGNSTHSDNFTGAIDEARLFTFADGTFNTSMLSNPALAAVPEPSTYAAVLGLCVLGFVAWRRRRA</sequence>
<keyword evidence="3" id="KW-0472">Membrane</keyword>
<keyword evidence="3" id="KW-0812">Transmembrane</keyword>
<feature type="domain" description="LamG-like jellyroll fold" evidence="5">
    <location>
        <begin position="105"/>
        <end position="232"/>
    </location>
</feature>
<organism evidence="6 7">
    <name type="scientific">Horticoccus luteus</name>
    <dbReference type="NCBI Taxonomy" id="2862869"/>
    <lineage>
        <taxon>Bacteria</taxon>
        <taxon>Pseudomonadati</taxon>
        <taxon>Verrucomicrobiota</taxon>
        <taxon>Opitutia</taxon>
        <taxon>Opitutales</taxon>
        <taxon>Opitutaceae</taxon>
        <taxon>Horticoccus</taxon>
    </lineage>
</organism>
<evidence type="ECO:0000256" key="3">
    <source>
        <dbReference type="SAM" id="Phobius"/>
    </source>
</evidence>
<name>A0A8F9TXJ4_9BACT</name>
<proteinExistence type="predicted"/>
<dbReference type="SMART" id="SM00560">
    <property type="entry name" value="LamGL"/>
    <property type="match status" value="1"/>
</dbReference>
<evidence type="ECO:0000259" key="5">
    <source>
        <dbReference type="SMART" id="SM00560"/>
    </source>
</evidence>
<evidence type="ECO:0000256" key="4">
    <source>
        <dbReference type="SAM" id="SignalP"/>
    </source>
</evidence>
<dbReference type="Pfam" id="PF07589">
    <property type="entry name" value="PEP-CTERM"/>
    <property type="match status" value="1"/>
</dbReference>
<dbReference type="EMBL" id="CP080507">
    <property type="protein sequence ID" value="QYM79699.1"/>
    <property type="molecule type" value="Genomic_DNA"/>
</dbReference>
<feature type="transmembrane region" description="Helical" evidence="3">
    <location>
        <begin position="248"/>
        <end position="265"/>
    </location>
</feature>
<dbReference type="Proteomes" id="UP000825051">
    <property type="component" value="Chromosome"/>
</dbReference>
<protein>
    <submittedName>
        <fullName evidence="6">PEP-CTERM sorting domain-containing protein</fullName>
    </submittedName>
</protein>
<dbReference type="KEGG" id="ole:K0B96_03510"/>
<accession>A0A8F9TXJ4</accession>
<dbReference type="NCBIfam" id="TIGR02595">
    <property type="entry name" value="PEP_CTERM"/>
    <property type="match status" value="1"/>
</dbReference>
<keyword evidence="2" id="KW-1015">Disulfide bond</keyword>
<dbReference type="AlphaFoldDB" id="A0A8F9TXJ4"/>
<dbReference type="SUPFAM" id="SSF49899">
    <property type="entry name" value="Concanavalin A-like lectins/glucanases"/>
    <property type="match status" value="1"/>
</dbReference>
<dbReference type="RefSeq" id="WP_220163907.1">
    <property type="nucleotide sequence ID" value="NZ_CP080507.1"/>
</dbReference>
<evidence type="ECO:0000256" key="1">
    <source>
        <dbReference type="ARBA" id="ARBA00022729"/>
    </source>
</evidence>
<reference evidence="6" key="1">
    <citation type="submission" date="2021-08" db="EMBL/GenBank/DDBJ databases">
        <title>Genome of a novel bacterium of the phylum Verrucomicrobia, Oleiharenicola sp. KSB-15.</title>
        <authorList>
            <person name="Chung J.-H."/>
            <person name="Ahn J.-H."/>
            <person name="Yoon Y."/>
            <person name="Kim D.-Y."/>
            <person name="An S.-H."/>
            <person name="Park I."/>
            <person name="Yeon J."/>
        </authorList>
    </citation>
    <scope>NUCLEOTIDE SEQUENCE</scope>
    <source>
        <strain evidence="6">KSB-15</strain>
    </source>
</reference>
<evidence type="ECO:0000313" key="7">
    <source>
        <dbReference type="Proteomes" id="UP000825051"/>
    </source>
</evidence>
<dbReference type="Pfam" id="PF13385">
    <property type="entry name" value="Laminin_G_3"/>
    <property type="match status" value="1"/>
</dbReference>
<keyword evidence="3" id="KW-1133">Transmembrane helix</keyword>
<dbReference type="Gene3D" id="2.60.120.200">
    <property type="match status" value="1"/>
</dbReference>
<evidence type="ECO:0000256" key="2">
    <source>
        <dbReference type="ARBA" id="ARBA00023157"/>
    </source>
</evidence>
<gene>
    <name evidence="6" type="ORF">K0B96_03510</name>
</gene>